<dbReference type="EMBL" id="JAQOSQ010000038">
    <property type="protein sequence ID" value="MDJ1185536.1"/>
    <property type="molecule type" value="Genomic_DNA"/>
</dbReference>
<evidence type="ECO:0000313" key="4">
    <source>
        <dbReference type="Proteomes" id="UP001232992"/>
    </source>
</evidence>
<evidence type="ECO:0000256" key="2">
    <source>
        <dbReference type="SAM" id="Phobius"/>
    </source>
</evidence>
<gene>
    <name evidence="3" type="ORF">PMH09_20325</name>
</gene>
<name>A0ABT7C285_9CYAN</name>
<protein>
    <submittedName>
        <fullName evidence="3">Uncharacterized protein</fullName>
    </submittedName>
</protein>
<organism evidence="3 4">
    <name type="scientific">Roseofilum casamattae BLCC-M143</name>
    <dbReference type="NCBI Taxonomy" id="3022442"/>
    <lineage>
        <taxon>Bacteria</taxon>
        <taxon>Bacillati</taxon>
        <taxon>Cyanobacteriota</taxon>
        <taxon>Cyanophyceae</taxon>
        <taxon>Desertifilales</taxon>
        <taxon>Desertifilaceae</taxon>
        <taxon>Roseofilum</taxon>
        <taxon>Roseofilum casamattae</taxon>
    </lineage>
</organism>
<keyword evidence="2" id="KW-0472">Membrane</keyword>
<dbReference type="RefSeq" id="WP_283760177.1">
    <property type="nucleotide sequence ID" value="NZ_JAQOSQ010000038.1"/>
</dbReference>
<reference evidence="3 4" key="1">
    <citation type="submission" date="2023-01" db="EMBL/GenBank/DDBJ databases">
        <title>Novel diversity within Roseofilum (Cyanobacteria; Desertifilaceae) from marine benthic mats with descriptions of four novel species.</title>
        <authorList>
            <person name="Wang Y."/>
            <person name="Berthold D.E."/>
            <person name="Hu J."/>
            <person name="Lefler F.W."/>
            <person name="Laughinghouse H.D. IV."/>
        </authorList>
    </citation>
    <scope>NUCLEOTIDE SEQUENCE [LARGE SCALE GENOMIC DNA]</scope>
    <source>
        <strain evidence="3 4">BLCC-M143</strain>
    </source>
</reference>
<feature type="transmembrane region" description="Helical" evidence="2">
    <location>
        <begin position="12"/>
        <end position="33"/>
    </location>
</feature>
<feature type="region of interest" description="Disordered" evidence="1">
    <location>
        <begin position="601"/>
        <end position="636"/>
    </location>
</feature>
<keyword evidence="4" id="KW-1185">Reference proteome</keyword>
<proteinExistence type="predicted"/>
<comment type="caution">
    <text evidence="3">The sequence shown here is derived from an EMBL/GenBank/DDBJ whole genome shotgun (WGS) entry which is preliminary data.</text>
</comment>
<evidence type="ECO:0000256" key="1">
    <source>
        <dbReference type="SAM" id="MobiDB-lite"/>
    </source>
</evidence>
<feature type="compositionally biased region" description="Basic and acidic residues" evidence="1">
    <location>
        <begin position="601"/>
        <end position="610"/>
    </location>
</feature>
<keyword evidence="2" id="KW-0812">Transmembrane</keyword>
<dbReference type="Proteomes" id="UP001232992">
    <property type="component" value="Unassembled WGS sequence"/>
</dbReference>
<accession>A0ABT7C285</accession>
<keyword evidence="2" id="KW-1133">Transmembrane helix</keyword>
<feature type="compositionally biased region" description="Polar residues" evidence="1">
    <location>
        <begin position="617"/>
        <end position="628"/>
    </location>
</feature>
<sequence length="636" mass="75081">MRWSLRLWYERAIALIILANMGLVLFDATYVRWRSFHLWINFQLFQWRETPQEQYIQLVEQLNQSIVSQGLEAPQTAALVDLVRAESLELFHHNPPFRLLGKHSHLYRIEQSLLEFTQTEDIEAAIAKFWDRNFIAQMGWNRLWTHFNLEIRPLLRIYEPILDYDIFKGIEPDRASQQYVREVAKLRDILQHEGTDSVLVEFQLEKLRELTNETIDSDYGINLINKSGKVDRMKSRIKHHIYSQDPQEDNQIIQSRLNWFRNPVVVRWIAPELLWTDLSAKDAFDQFWSLENFQEDTWQESFQFLEEEIYFLVESMYYRHLDGTGEFADRFLLIDFPFLVVYWIDFICKVLYRCYREKEISLAVAIGSRSYDLLLLQPWFPGLRIIPLVIRFNQSEIINLEPVQRYLGLRFLASFGQDIVQLVVNRAIGQVQGKISQGWVQNLLGKDPDPAVNSPQDSSTLVLEKEEKKQRNFSSITNRVIEVALCNVLPEVSSDLETWLRYEVDKTLQKSTWYKRAQNVPGLRRFPDRFSESLVRQIVQTLTVNPRQSYLKGQTKAPDEIAQQLKERLFDRFRTTFQAELRETYTLEEVEQLLVETLERVKIGGEKSEKPNPPQLTPANSNPPQIRGNSDRITKQ</sequence>
<evidence type="ECO:0000313" key="3">
    <source>
        <dbReference type="EMBL" id="MDJ1185536.1"/>
    </source>
</evidence>